<protein>
    <submittedName>
        <fullName evidence="2">RluA family pseudouridine synthase</fullName>
    </submittedName>
</protein>
<feature type="domain" description="Pseudouridine synthase RsuA/RluA-like" evidence="1">
    <location>
        <begin position="65"/>
        <end position="223"/>
    </location>
</feature>
<dbReference type="InterPro" id="IPR020103">
    <property type="entry name" value="PsdUridine_synth_cat_dom_sf"/>
</dbReference>
<sequence>MHNLIPLSMCEVFYSPDNKGKSSQPSSLACNFRDSYAAQPPCDKRCALILPGILGLNILYRDDSIIVINKQSGLLSVPGRGIQKQDCAVNRLRRLFPNCIEQPSVHRLDMETSGLLVLAFTEDAHRNLCRQFEKGLVQKRYTALLDGNLHEKRVEDHGQMELYFRLDINNRPHQIWDEIHGKKAVTRWDIIGLENYTAPDGSLKKATRVIFTPITGRTHQLRLASSDIHGFDTPIIGDSLYGKCLDGERLLLHAHYLSFTHPKTEKAVEFTCPCPF</sequence>
<dbReference type="InterPro" id="IPR006224">
    <property type="entry name" value="PsdUridine_synth_RluA-like_CS"/>
</dbReference>
<dbReference type="InterPro" id="IPR050188">
    <property type="entry name" value="RluA_PseudoU_synthase"/>
</dbReference>
<dbReference type="GO" id="GO:0140098">
    <property type="term" value="F:catalytic activity, acting on RNA"/>
    <property type="evidence" value="ECO:0007669"/>
    <property type="project" value="UniProtKB-ARBA"/>
</dbReference>
<dbReference type="AlphaFoldDB" id="A0A975F1P2"/>
<dbReference type="GO" id="GO:0000455">
    <property type="term" value="P:enzyme-directed rRNA pseudouridine synthesis"/>
    <property type="evidence" value="ECO:0007669"/>
    <property type="project" value="TreeGrafter"/>
</dbReference>
<dbReference type="PROSITE" id="PS01129">
    <property type="entry name" value="PSI_RLU"/>
    <property type="match status" value="1"/>
</dbReference>
<dbReference type="SUPFAM" id="SSF55120">
    <property type="entry name" value="Pseudouridine synthase"/>
    <property type="match status" value="1"/>
</dbReference>
<organism evidence="2 3">
    <name type="scientific">Treponema parvum</name>
    <dbReference type="NCBI Taxonomy" id="138851"/>
    <lineage>
        <taxon>Bacteria</taxon>
        <taxon>Pseudomonadati</taxon>
        <taxon>Spirochaetota</taxon>
        <taxon>Spirochaetia</taxon>
        <taxon>Spirochaetales</taxon>
        <taxon>Treponemataceae</taxon>
        <taxon>Treponema</taxon>
    </lineage>
</organism>
<accession>A0A975F1P2</accession>
<evidence type="ECO:0000259" key="1">
    <source>
        <dbReference type="Pfam" id="PF00849"/>
    </source>
</evidence>
<dbReference type="Proteomes" id="UP000671995">
    <property type="component" value="Chromosome"/>
</dbReference>
<reference evidence="2" key="2">
    <citation type="journal article" date="2021" name="Microbiol. Resour. Announc.">
        <title>Complete Genome Sequences of Three Human Oral Treponema parvum Isolates.</title>
        <authorList>
            <person name="Zeng H."/>
            <person name="Watt R.M."/>
        </authorList>
    </citation>
    <scope>NUCLEOTIDE SEQUENCE</scope>
    <source>
        <strain evidence="2">ATCC 700773</strain>
    </source>
</reference>
<dbReference type="EMBL" id="CP054257">
    <property type="protein sequence ID" value="QTQ12844.1"/>
    <property type="molecule type" value="Genomic_DNA"/>
</dbReference>
<dbReference type="GO" id="GO:0003723">
    <property type="term" value="F:RNA binding"/>
    <property type="evidence" value="ECO:0007669"/>
    <property type="project" value="InterPro"/>
</dbReference>
<dbReference type="PANTHER" id="PTHR21600:SF89">
    <property type="entry name" value="RIBOSOMAL LARGE SUBUNIT PSEUDOURIDINE SYNTHASE A"/>
    <property type="match status" value="1"/>
</dbReference>
<name>A0A975F1P2_9SPIR</name>
<gene>
    <name evidence="2" type="ORF">HRI96_02500</name>
</gene>
<evidence type="ECO:0000313" key="2">
    <source>
        <dbReference type="EMBL" id="QTQ12844.1"/>
    </source>
</evidence>
<reference evidence="2" key="1">
    <citation type="submission" date="2020-05" db="EMBL/GenBank/DDBJ databases">
        <authorList>
            <person name="Zeng H."/>
            <person name="Chan Y.K."/>
            <person name="Watt R.M."/>
        </authorList>
    </citation>
    <scope>NUCLEOTIDE SEQUENCE</scope>
    <source>
        <strain evidence="2">ATCC 700773</strain>
    </source>
</reference>
<dbReference type="Pfam" id="PF00849">
    <property type="entry name" value="PseudoU_synth_2"/>
    <property type="match status" value="1"/>
</dbReference>
<dbReference type="CDD" id="cd02869">
    <property type="entry name" value="PseudoU_synth_RluA_like"/>
    <property type="match status" value="1"/>
</dbReference>
<evidence type="ECO:0000313" key="3">
    <source>
        <dbReference type="Proteomes" id="UP000671995"/>
    </source>
</evidence>
<dbReference type="PANTHER" id="PTHR21600">
    <property type="entry name" value="MITOCHONDRIAL RNA PSEUDOURIDINE SYNTHASE"/>
    <property type="match status" value="1"/>
</dbReference>
<dbReference type="GO" id="GO:0009982">
    <property type="term" value="F:pseudouridine synthase activity"/>
    <property type="evidence" value="ECO:0007669"/>
    <property type="project" value="InterPro"/>
</dbReference>
<proteinExistence type="predicted"/>
<dbReference type="InterPro" id="IPR006145">
    <property type="entry name" value="PsdUridine_synth_RsuA/RluA"/>
</dbReference>
<dbReference type="Gene3D" id="3.30.2350.10">
    <property type="entry name" value="Pseudouridine synthase"/>
    <property type="match status" value="1"/>
</dbReference>